<reference evidence="2 3" key="1">
    <citation type="submission" date="2019-03" db="EMBL/GenBank/DDBJ databases">
        <title>Genomic Encyclopedia of Type Strains, Phase IV (KMG-IV): sequencing the most valuable type-strain genomes for metagenomic binning, comparative biology and taxonomic classification.</title>
        <authorList>
            <person name="Goeker M."/>
        </authorList>
    </citation>
    <scope>NUCLEOTIDE SEQUENCE [LARGE SCALE GENOMIC DNA]</scope>
    <source>
        <strain evidence="2 3">DSM 18555</strain>
    </source>
</reference>
<proteinExistence type="predicted"/>
<keyword evidence="3" id="KW-1185">Reference proteome</keyword>
<feature type="compositionally biased region" description="Basic and acidic residues" evidence="1">
    <location>
        <begin position="1"/>
        <end position="12"/>
    </location>
</feature>
<gene>
    <name evidence="2" type="ORF">EV677_2941</name>
</gene>
<comment type="caution">
    <text evidence="2">The sequence shown here is derived from an EMBL/GenBank/DDBJ whole genome shotgun (WGS) entry which is preliminary data.</text>
</comment>
<accession>A0A4R6G2B7</accession>
<sequence>MEKKITDDKPELQNRVNKTGSDGLASFDEWMAHKQLCRRMFVEAELSLRVSREDYLAQLETVVSRHKGMVKGSNKV</sequence>
<dbReference type="Proteomes" id="UP000294737">
    <property type="component" value="Unassembled WGS sequence"/>
</dbReference>
<protein>
    <submittedName>
        <fullName evidence="2">Uncharacterized protein</fullName>
    </submittedName>
</protein>
<organism evidence="2 3">
    <name type="scientific">Herminiimonas fonticola</name>
    <dbReference type="NCBI Taxonomy" id="303380"/>
    <lineage>
        <taxon>Bacteria</taxon>
        <taxon>Pseudomonadati</taxon>
        <taxon>Pseudomonadota</taxon>
        <taxon>Betaproteobacteria</taxon>
        <taxon>Burkholderiales</taxon>
        <taxon>Oxalobacteraceae</taxon>
        <taxon>Herminiimonas</taxon>
    </lineage>
</organism>
<evidence type="ECO:0000313" key="3">
    <source>
        <dbReference type="Proteomes" id="UP000294737"/>
    </source>
</evidence>
<dbReference type="AlphaFoldDB" id="A0A4R6G2B7"/>
<feature type="region of interest" description="Disordered" evidence="1">
    <location>
        <begin position="1"/>
        <end position="21"/>
    </location>
</feature>
<evidence type="ECO:0000313" key="2">
    <source>
        <dbReference type="EMBL" id="TDN87684.1"/>
    </source>
</evidence>
<name>A0A4R6G2B7_9BURK</name>
<evidence type="ECO:0000256" key="1">
    <source>
        <dbReference type="SAM" id="MobiDB-lite"/>
    </source>
</evidence>
<dbReference type="RefSeq" id="WP_112993203.1">
    <property type="nucleotide sequence ID" value="NZ_PTLZ01000006.1"/>
</dbReference>
<dbReference type="EMBL" id="SNWF01000009">
    <property type="protein sequence ID" value="TDN87684.1"/>
    <property type="molecule type" value="Genomic_DNA"/>
</dbReference>